<accession>A0A1J1LPR0</accession>
<sequence length="510" mass="56763">MSLLSILNLLMRSKGKHSLMIATVPFIILTVGCSSLKQSSQPPASSETAIAASIIPNSPKLDANKILVGQENLSNQTLSKSQTCIEENHLDESMKFALQAANLAQTAKSKSEWDEVARLWLQAVAWMQAVPANSPKRVFAEKKVIEYMRNLAYSQQQAARSGSVAQFPSFDSEPLDQQLQLYLSYLSTVGRPDILIVGSSRALQGVDPAQMQQALAKKGYQNLRIFNFGVNGATAQVVDYILREVLTPEQLPKLIIWADGVRAFNSGRIDRTYEAIMASQAHQKIAAGIRPQLAKAEPNSKTKCYQLPNSCKLKDNPKFQFETSSFIQDYDSSLAAISNDNTLSSYQNLFYRPSEFNVSATLVSLDAIEANGFLPLSIRFNPKTYYQQKPYVSGAYDGDYRAFNLGGEQARAFDSVVAFVRSNNIQLVFVNLPLTDDYLDGTRWSAEVEFQEQMQQLSQEYGFIFIDLSEKALTQYNYFADPSHLNRYGASIVAQTIVANPSIPWPRARS</sequence>
<evidence type="ECO:0000313" key="1">
    <source>
        <dbReference type="EMBL" id="CUR34507.1"/>
    </source>
</evidence>
<dbReference type="RefSeq" id="WP_245824335.1">
    <property type="nucleotide sequence ID" value="NZ_LN889812.1"/>
</dbReference>
<evidence type="ECO:0008006" key="3">
    <source>
        <dbReference type="Google" id="ProtNLM"/>
    </source>
</evidence>
<keyword evidence="2" id="KW-1185">Reference proteome</keyword>
<organism evidence="1 2">
    <name type="scientific">Planktothrix tepida PCC 9214</name>
    <dbReference type="NCBI Taxonomy" id="671072"/>
    <lineage>
        <taxon>Bacteria</taxon>
        <taxon>Bacillati</taxon>
        <taxon>Cyanobacteriota</taxon>
        <taxon>Cyanophyceae</taxon>
        <taxon>Oscillatoriophycideae</taxon>
        <taxon>Oscillatoriales</taxon>
        <taxon>Microcoleaceae</taxon>
        <taxon>Planktothrix</taxon>
    </lineage>
</organism>
<dbReference type="EMBL" id="CZDF01000171">
    <property type="protein sequence ID" value="CUR34507.1"/>
    <property type="molecule type" value="Genomic_DNA"/>
</dbReference>
<dbReference type="AlphaFoldDB" id="A0A1J1LPR0"/>
<dbReference type="InterPro" id="IPR036514">
    <property type="entry name" value="SGNH_hydro_sf"/>
</dbReference>
<name>A0A1J1LPR0_9CYAN</name>
<dbReference type="Proteomes" id="UP000184315">
    <property type="component" value="Unassembled WGS sequence"/>
</dbReference>
<protein>
    <recommendedName>
        <fullName evidence="3">DUF1574 domain-containing protein</fullName>
    </recommendedName>
</protein>
<dbReference type="Pfam" id="PF07611">
    <property type="entry name" value="DUF1574"/>
    <property type="match status" value="1"/>
</dbReference>
<dbReference type="Gene3D" id="3.40.50.1110">
    <property type="entry name" value="SGNH hydrolase"/>
    <property type="match status" value="1"/>
</dbReference>
<dbReference type="STRING" id="671072.PL9214640514"/>
<dbReference type="SUPFAM" id="SSF52266">
    <property type="entry name" value="SGNH hydrolase"/>
    <property type="match status" value="1"/>
</dbReference>
<proteinExistence type="predicted"/>
<evidence type="ECO:0000313" key="2">
    <source>
        <dbReference type="Proteomes" id="UP000184315"/>
    </source>
</evidence>
<gene>
    <name evidence="1" type="ORF">PL9214640514</name>
</gene>
<reference evidence="2" key="1">
    <citation type="submission" date="2015-10" db="EMBL/GenBank/DDBJ databases">
        <authorList>
            <person name="Regsiter A."/>
            <person name="william w."/>
        </authorList>
    </citation>
    <scope>NUCLEOTIDE SEQUENCE [LARGE SCALE GENOMIC DNA]</scope>
</reference>
<dbReference type="InterPro" id="IPR011468">
    <property type="entry name" value="DUF1574"/>
</dbReference>